<dbReference type="EMBL" id="JAMRXG010000001">
    <property type="protein sequence ID" value="MCM6771965.1"/>
    <property type="molecule type" value="Genomic_DNA"/>
</dbReference>
<dbReference type="InterPro" id="IPR051200">
    <property type="entry name" value="Host-pathogen_enzymatic-act"/>
</dbReference>
<evidence type="ECO:0000313" key="4">
    <source>
        <dbReference type="EMBL" id="MCM6771965.1"/>
    </source>
</evidence>
<reference evidence="4" key="1">
    <citation type="submission" date="2022-06" db="EMBL/GenBank/DDBJ databases">
        <title>Novel species in genus nocardia.</title>
        <authorList>
            <person name="Li F."/>
        </authorList>
    </citation>
    <scope>NUCLEOTIDE SEQUENCE</scope>
    <source>
        <strain evidence="4">CDC141</strain>
    </source>
</reference>
<dbReference type="PANTHER" id="PTHR47197">
    <property type="entry name" value="PROTEIN NIRF"/>
    <property type="match status" value="1"/>
</dbReference>
<dbReference type="SUPFAM" id="SSF51004">
    <property type="entry name" value="C-terminal (heme d1) domain of cytochrome cd1-nitrite reductase"/>
    <property type="match status" value="1"/>
</dbReference>
<dbReference type="SUPFAM" id="SSF49899">
    <property type="entry name" value="Concanavalin A-like lectins/glucanases"/>
    <property type="match status" value="1"/>
</dbReference>
<dbReference type="PANTHER" id="PTHR47197:SF3">
    <property type="entry name" value="DIHYDRO-HEME D1 DEHYDROGENASE"/>
    <property type="match status" value="1"/>
</dbReference>
<sequence length="1335" mass="140933">MTAAGFEPDLLAPLYPAAVDRMAGTLTTPFAAGADRLELRYAGGEPTRTAAFEPYDFSEHRARYGTAPRVRYLVRITEDIVEDLTLTVTYSVSGTSKTAGPLAIAAGTPAGASLLFPLGPDAAAAVLTSVAVQGPTREVTPPAQSAFTFTALLGDLAALLWVLGGDRDVLAAHFRRIRQHSTVARAGGLSLDLIGSDLSIPRFPPLPYGFTSDTIALYHLDDGGTDSAVADATRPYTGVGHPGTRGPGVVSGVDGRFGSGMRFDGAAEITVPDHPDFELPAGASLTAECFARPAPGAWTGAVLSKHTDMTDENKPGWGLHIGTFRGIDRNVLLRISDGSAASPIRLYADLSLQVDRFHHLAAVLDRRRKTVALYVNGALRASAPAELGALTNISPLRIGYQGAPGFSGAYLGTVDEVRISRRALSTFAPVLGEDDESYRQRLRVFRRWNLPTPAHITATLNEVVGSINDYGDPLTVSDAFDRAPIGLHALTIRPVILGPGESVDARGRRGRPEAEVCGTVADDRFDPRWLIAYGSPQPVTFAGDRRMRQSVRRALDALIRLLLDEGDIHFPDLRISAYDPAATDLRAVGRAVVLSYPKTRRARVAALAHRAGFSWVRHRAGSNDIYASVADTTSLEIVGPIGEWYGKDTAAQREYPLSLLPEPPRDCELRWSVLQAGPGRAELVGDPAATTITLRALRPGEVTVKIEARLGGTVYSATRRITIGTADVGAGTSIGADGRIGVDESVAGAPDDGAYSPDHLLTVSDPALVVAVPGANRMQASIAARLQRLLAIIAASARVQPHSPNQIRLVSGWTPNGTGLDGVGRAFVLDGGPSGLAPASLAALAQSVGFDYVRNTGTAVRIAHRGDRHIALTGPAEVEEGQVASIATARHDNPVDAVLAGALVCVVNQGNSTVSLLDSTTGALLTYPHPVSGEIRDAIPVGAAPVGIAASADGKLVFTASAADRTITAITVPGRTVAAVGPALPATPLRIVGHPTRPLLVVLAQTQVFVVDIASLAVTKQWAIPASSPGRALALDPSGATAWIACDDKTLRAVNIDTGAWVSAPNLPDVPLAVAASSTTVYVSGSRALWAVDTASRTLTGTYPLFDRYPMRMRVDEATGVLQIGEWDGNRISRVRPQGGSLTSVSTALPGTPVAILPFGGSVLTVLSGDLRSARGDAVATVTGGSAPRVAALWPLTRPGGKRLEWSLRTAGEAAARLDGSTGEVLALTAERAGAVQVRVRAPVARAPYTVRIGLIQPLLDLERTGVKILIRRDQYERIMNVLNELHPIGVEFDTREIRARVPELQTGDLKPFPAYTYPTYRLRGQQLARRIRKD</sequence>
<feature type="domain" description="LamG-like jellyroll fold" evidence="3">
    <location>
        <begin position="283"/>
        <end position="427"/>
    </location>
</feature>
<dbReference type="InterPro" id="IPR011048">
    <property type="entry name" value="Haem_d1_sf"/>
</dbReference>
<accession>A0A9X2E1P8</accession>
<dbReference type="InterPro" id="IPR006558">
    <property type="entry name" value="LamG-like"/>
</dbReference>
<protein>
    <recommendedName>
        <fullName evidence="3">LamG-like jellyroll fold domain-containing protein</fullName>
    </recommendedName>
</protein>
<dbReference type="Gene3D" id="3.30.1380.10">
    <property type="match status" value="1"/>
</dbReference>
<dbReference type="SMART" id="SM00560">
    <property type="entry name" value="LamGL"/>
    <property type="match status" value="1"/>
</dbReference>
<comment type="caution">
    <text evidence="4">The sequence shown here is derived from an EMBL/GenBank/DDBJ whole genome shotgun (WGS) entry which is preliminary data.</text>
</comment>
<evidence type="ECO:0000259" key="3">
    <source>
        <dbReference type="SMART" id="SM00560"/>
    </source>
</evidence>
<dbReference type="Proteomes" id="UP001139157">
    <property type="component" value="Unassembled WGS sequence"/>
</dbReference>
<evidence type="ECO:0000256" key="2">
    <source>
        <dbReference type="ARBA" id="ARBA00023157"/>
    </source>
</evidence>
<evidence type="ECO:0000313" key="5">
    <source>
        <dbReference type="Proteomes" id="UP001139157"/>
    </source>
</evidence>
<dbReference type="Gene3D" id="2.60.120.200">
    <property type="match status" value="1"/>
</dbReference>
<organism evidence="4 5">
    <name type="scientific">Nocardia pulmonis</name>
    <dbReference type="NCBI Taxonomy" id="2951408"/>
    <lineage>
        <taxon>Bacteria</taxon>
        <taxon>Bacillati</taxon>
        <taxon>Actinomycetota</taxon>
        <taxon>Actinomycetes</taxon>
        <taxon>Mycobacteriales</taxon>
        <taxon>Nocardiaceae</taxon>
        <taxon>Nocardia</taxon>
    </lineage>
</organism>
<gene>
    <name evidence="4" type="ORF">NDR86_00590</name>
</gene>
<evidence type="ECO:0000256" key="1">
    <source>
        <dbReference type="ARBA" id="ARBA00022729"/>
    </source>
</evidence>
<dbReference type="Gene3D" id="2.130.10.10">
    <property type="entry name" value="YVTN repeat-like/Quinoprotein amine dehydrogenase"/>
    <property type="match status" value="1"/>
</dbReference>
<keyword evidence="5" id="KW-1185">Reference proteome</keyword>
<dbReference type="InterPro" id="IPR013320">
    <property type="entry name" value="ConA-like_dom_sf"/>
</dbReference>
<keyword evidence="2" id="KW-1015">Disulfide bond</keyword>
<keyword evidence="1" id="KW-0732">Signal</keyword>
<dbReference type="InterPro" id="IPR009045">
    <property type="entry name" value="Zn_M74/Hedgehog-like"/>
</dbReference>
<dbReference type="Pfam" id="PF13385">
    <property type="entry name" value="Laminin_G_3"/>
    <property type="match status" value="1"/>
</dbReference>
<name>A0A9X2E1P8_9NOCA</name>
<dbReference type="InterPro" id="IPR015943">
    <property type="entry name" value="WD40/YVTN_repeat-like_dom_sf"/>
</dbReference>
<proteinExistence type="predicted"/>
<dbReference type="RefSeq" id="WP_251908846.1">
    <property type="nucleotide sequence ID" value="NZ_JAMRXG010000001.1"/>
</dbReference>